<dbReference type="PANTHER" id="PTHR36153">
    <property type="entry name" value="INNER MEMBRANE PROTEIN-RELATED"/>
    <property type="match status" value="1"/>
</dbReference>
<feature type="transmembrane region" description="Helical" evidence="1">
    <location>
        <begin position="32"/>
        <end position="53"/>
    </location>
</feature>
<dbReference type="KEGG" id="msil:METEAL_28960"/>
<dbReference type="InterPro" id="IPR027417">
    <property type="entry name" value="P-loop_NTPase"/>
</dbReference>
<proteinExistence type="predicted"/>
<dbReference type="EMBL" id="AP027080">
    <property type="protein sequence ID" value="BDU73722.1"/>
    <property type="molecule type" value="Genomic_DNA"/>
</dbReference>
<dbReference type="RefSeq" id="WP_316412391.1">
    <property type="nucleotide sequence ID" value="NZ_AP027080.1"/>
</dbReference>
<feature type="transmembrane region" description="Helical" evidence="1">
    <location>
        <begin position="7"/>
        <end position="26"/>
    </location>
</feature>
<keyword evidence="1" id="KW-0472">Membrane</keyword>
<dbReference type="Pfam" id="PF14331">
    <property type="entry name" value="IcmF-related_N"/>
    <property type="match status" value="1"/>
</dbReference>
<organism evidence="3 4">
    <name type="scientific">Mesoterricola silvestris</name>
    <dbReference type="NCBI Taxonomy" id="2927979"/>
    <lineage>
        <taxon>Bacteria</taxon>
        <taxon>Pseudomonadati</taxon>
        <taxon>Acidobacteriota</taxon>
        <taxon>Holophagae</taxon>
        <taxon>Holophagales</taxon>
        <taxon>Holophagaceae</taxon>
        <taxon>Mesoterricola</taxon>
    </lineage>
</organism>
<reference evidence="4" key="1">
    <citation type="journal article" date="2023" name="Int. J. Syst. Evol. Microbiol.">
        <title>Mesoterricola silvestris gen. nov., sp. nov., Mesoterricola sediminis sp. nov., Geothrix oryzae sp. nov., Geothrix edaphica sp. nov., Geothrix rubra sp. nov., and Geothrix limicola sp. nov., six novel members of Acidobacteriota isolated from soils.</title>
        <authorList>
            <person name="Itoh H."/>
            <person name="Sugisawa Y."/>
            <person name="Mise K."/>
            <person name="Xu Z."/>
            <person name="Kuniyasu M."/>
            <person name="Ushijima N."/>
            <person name="Kawano K."/>
            <person name="Kobayashi E."/>
            <person name="Shiratori Y."/>
            <person name="Masuda Y."/>
            <person name="Senoo K."/>
        </authorList>
    </citation>
    <scope>NUCLEOTIDE SEQUENCE [LARGE SCALE GENOMIC DNA]</scope>
    <source>
        <strain evidence="4">W79</strain>
    </source>
</reference>
<keyword evidence="1" id="KW-1133">Transmembrane helix</keyword>
<dbReference type="SUPFAM" id="SSF52540">
    <property type="entry name" value="P-loop containing nucleoside triphosphate hydrolases"/>
    <property type="match status" value="1"/>
</dbReference>
<evidence type="ECO:0000313" key="3">
    <source>
        <dbReference type="EMBL" id="BDU73722.1"/>
    </source>
</evidence>
<protein>
    <submittedName>
        <fullName evidence="3">Type VI secretion system protein ImpL</fullName>
    </submittedName>
</protein>
<feature type="domain" description="Type VI secretion system component TssM1 N-terminal" evidence="2">
    <location>
        <begin position="182"/>
        <end position="426"/>
    </location>
</feature>
<dbReference type="Gene3D" id="3.40.50.300">
    <property type="entry name" value="P-loop containing nucleotide triphosphate hydrolases"/>
    <property type="match status" value="1"/>
</dbReference>
<gene>
    <name evidence="3" type="primary">tssM</name>
    <name evidence="3" type="ORF">METEAL_28960</name>
</gene>
<evidence type="ECO:0000259" key="2">
    <source>
        <dbReference type="Pfam" id="PF14331"/>
    </source>
</evidence>
<name>A0AA48GLQ6_9BACT</name>
<keyword evidence="1" id="KW-0812">Transmembrane</keyword>
<dbReference type="InterPro" id="IPR025743">
    <property type="entry name" value="TssM1_N"/>
</dbReference>
<dbReference type="InterPro" id="IPR053156">
    <property type="entry name" value="T6SS_TssM-like"/>
</dbReference>
<sequence length="1159" mass="129181">MKTALKLLLAFLALALLGLGILWVSITRLWPWWVGTGIFLGILGLAALALALAHHARRRRERRFVQRVVSEDTAAIGNAPIQERQALQDLQDRWMEAIGQLRHSFLRTRGNPLYVLPWYLVIGESGAGKTSAIARSGLSSILGERRRGGPIASTRNCDWWFFEQAIVLDTAGRYTIPIDETLDREEWKRFLTLLARYRRREPINGVVVVVPADQLLACDGPKLREDALDIRRRLDHVMRSLGTKAPVYLLVTKMDKVLGMTAFARALGPRAAQAMGYTNEAKEPGWEGVLDRTLETVGRRLAELRFDLVREDPEAGPGLLLFPTEFAKLRAGLALFLGSLFQETAYLETPLLRGVHFSSAAPGGQPESAFLKAYGLREAPAPAAQEGFFLKAFFSTILPRDRHLHRPIREFLEWSRVRRNLAFLAWSFLWLGALGLMGAAFTQNLTALNAFSAHWRNLPVITGDVAQDLLAVDQVRMDVSTMKRINRNWWIPRFGLDQSLRAERVAQGAWVKVFRQGLLEPTDLAARRVADLDRRSKDAYAGPYAGFLVTRVALLQGALENRNLRVDQEPAILGAFTRASTDLLLHLHPDLAPEVAERYGPNYFADIVWNDNVAARRQKLGDLRWELARLLARDDVDLRWMLDSWIPDAAEVPLAEFWGEAEQPLEDGAAIPGAYTREGRKHLKAFTTLLEATLPGDRSAAAKVAAFWEGYQQPCDNAWLGFARRFREGAQGAVTPLGRQRLATLMTTRENPYFRLLERMAQEVGSPEGGTPAPWALLLGRLSRARELADQQLAEKSNASTLDKLDLERRKQLRTWEGRLDASKAKALDLSLAASKSWMEYVAGLQEITPNLLSRANARRQMLACFGGGEGDEAPGGASPFLKAQGSILALEVLLGSDSSSRTVWDLVRGPLDHAMAYCLDETANVLQDLWEQNVVSATREKDPGQLHRLLFSPAEGRVWAFVKGPAKPFVVKSETGYAARRAFGQHTLPFTAGFFGFLKASEDGDLTYQQRFPITLETLPLEVNPGALVTPIGSKLTLQTPEKGRDSLENYNFSQKAIFNWEPETSGEASLQILLPSLTLTRTWPGPSGFAHFLEELETGSRAYGPRDFPEVEDKLRALGITWIRVAYKVQGSDPALRHFRRAPTAVPRVIVATEAAE</sequence>
<dbReference type="Proteomes" id="UP001238179">
    <property type="component" value="Chromosome"/>
</dbReference>
<evidence type="ECO:0000313" key="4">
    <source>
        <dbReference type="Proteomes" id="UP001238179"/>
    </source>
</evidence>
<keyword evidence="4" id="KW-1185">Reference proteome</keyword>
<dbReference type="AlphaFoldDB" id="A0AA48GLQ6"/>
<dbReference type="PANTHER" id="PTHR36153:SF1">
    <property type="entry name" value="TYPE VI SECRETION SYSTEM COMPONENT TSSM1"/>
    <property type="match status" value="1"/>
</dbReference>
<accession>A0AA48GLQ6</accession>
<feature type="transmembrane region" description="Helical" evidence="1">
    <location>
        <begin position="421"/>
        <end position="441"/>
    </location>
</feature>
<evidence type="ECO:0000256" key="1">
    <source>
        <dbReference type="SAM" id="Phobius"/>
    </source>
</evidence>